<gene>
    <name evidence="2" type="ORF">QEH59_17745</name>
</gene>
<sequence>MNDQTTNAVFIPDSVYHARSVLNGLLAQHPKPEYSNSLSLLKIWHCIAYLNPGLHPDEIDNPQGGWPAQYIPYASAIWKLHDTGEINDDQLYPADAQWAGLCDQLDELTPEEAERRKALCDAMSVEPIYQHILEMIDTREAQGRISVFYTHRDSKGPYVPRPRADKTDCAADRTKMLR</sequence>
<evidence type="ECO:0000256" key="1">
    <source>
        <dbReference type="SAM" id="MobiDB-lite"/>
    </source>
</evidence>
<feature type="compositionally biased region" description="Basic and acidic residues" evidence="1">
    <location>
        <begin position="162"/>
        <end position="178"/>
    </location>
</feature>
<comment type="caution">
    <text evidence="2">The sequence shown here is derived from an EMBL/GenBank/DDBJ whole genome shotgun (WGS) entry which is preliminary data.</text>
</comment>
<evidence type="ECO:0000313" key="3">
    <source>
        <dbReference type="Proteomes" id="UP001243717"/>
    </source>
</evidence>
<reference evidence="2 3" key="1">
    <citation type="submission" date="2023-04" db="EMBL/GenBank/DDBJ databases">
        <title>A novel bacteria isolated from coastal sediment.</title>
        <authorList>
            <person name="Liu X.-J."/>
            <person name="Du Z.-J."/>
        </authorList>
    </citation>
    <scope>NUCLEOTIDE SEQUENCE [LARGE SCALE GENOMIC DNA]</scope>
    <source>
        <strain evidence="2 3">SDUM461004</strain>
    </source>
</reference>
<proteinExistence type="predicted"/>
<accession>A0ABU1ARQ1</accession>
<dbReference type="RefSeq" id="WP_308986719.1">
    <property type="nucleotide sequence ID" value="NZ_JARXIC010000058.1"/>
</dbReference>
<dbReference type="Proteomes" id="UP001243717">
    <property type="component" value="Unassembled WGS sequence"/>
</dbReference>
<name>A0ABU1ARQ1_9BACT</name>
<protein>
    <recommendedName>
        <fullName evidence="4">DUF4065 domain-containing protein</fullName>
    </recommendedName>
</protein>
<evidence type="ECO:0008006" key="4">
    <source>
        <dbReference type="Google" id="ProtNLM"/>
    </source>
</evidence>
<keyword evidence="3" id="KW-1185">Reference proteome</keyword>
<dbReference type="EMBL" id="JARXIC010000058">
    <property type="protein sequence ID" value="MDQ8196283.1"/>
    <property type="molecule type" value="Genomic_DNA"/>
</dbReference>
<evidence type="ECO:0000313" key="2">
    <source>
        <dbReference type="EMBL" id="MDQ8196283.1"/>
    </source>
</evidence>
<feature type="region of interest" description="Disordered" evidence="1">
    <location>
        <begin position="156"/>
        <end position="178"/>
    </location>
</feature>
<organism evidence="2 3">
    <name type="scientific">Thalassobacterium sedimentorum</name>
    <dbReference type="NCBI Taxonomy" id="3041258"/>
    <lineage>
        <taxon>Bacteria</taxon>
        <taxon>Pseudomonadati</taxon>
        <taxon>Verrucomicrobiota</taxon>
        <taxon>Opitutia</taxon>
        <taxon>Puniceicoccales</taxon>
        <taxon>Coraliomargaritaceae</taxon>
        <taxon>Thalassobacterium</taxon>
    </lineage>
</organism>